<dbReference type="GO" id="GO:0005739">
    <property type="term" value="C:mitochondrion"/>
    <property type="evidence" value="ECO:0007669"/>
    <property type="project" value="UniProtKB-SubCell"/>
</dbReference>
<keyword evidence="5" id="KW-0496">Mitochondrion</keyword>
<keyword evidence="4" id="KW-0689">Ribosomal protein</keyword>
<keyword evidence="3" id="KW-0809">Transit peptide</keyword>
<dbReference type="GO" id="GO:0005840">
    <property type="term" value="C:ribosome"/>
    <property type="evidence" value="ECO:0007669"/>
    <property type="project" value="UniProtKB-KW"/>
</dbReference>
<evidence type="ECO:0000256" key="7">
    <source>
        <dbReference type="ARBA" id="ARBA00035192"/>
    </source>
</evidence>
<accession>A0A8C4NJH4</accession>
<evidence type="ECO:0000313" key="10">
    <source>
        <dbReference type="Proteomes" id="UP000694388"/>
    </source>
</evidence>
<evidence type="ECO:0000256" key="6">
    <source>
        <dbReference type="ARBA" id="ARBA00023274"/>
    </source>
</evidence>
<sequence>MQGAGGGLPWEWEPSAPYPPPPCASEPKKKKIVDPKRQMVIRERLKKKLRKLEKSPPQLIPISDFIHNRGPAQASSDGPVIRAQQATPQRNERALCSFRVDALFKSPSVPRAARSGNLSTSHTNAPSCVARPA</sequence>
<protein>
    <recommendedName>
        <fullName evidence="7">Large ribosomal subunit protein mL40</fullName>
    </recommendedName>
</protein>
<reference evidence="9" key="2">
    <citation type="submission" date="2025-09" db="UniProtKB">
        <authorList>
            <consortium name="Ensembl"/>
        </authorList>
    </citation>
    <scope>IDENTIFICATION</scope>
</reference>
<name>A0A8C4NJH4_EPTBU</name>
<evidence type="ECO:0000256" key="4">
    <source>
        <dbReference type="ARBA" id="ARBA00022980"/>
    </source>
</evidence>
<reference evidence="9" key="1">
    <citation type="submission" date="2025-08" db="UniProtKB">
        <authorList>
            <consortium name="Ensembl"/>
        </authorList>
    </citation>
    <scope>IDENTIFICATION</scope>
</reference>
<dbReference type="InterPro" id="IPR019192">
    <property type="entry name" value="Ribosomal_mL40"/>
</dbReference>
<evidence type="ECO:0000256" key="8">
    <source>
        <dbReference type="SAM" id="MobiDB-lite"/>
    </source>
</evidence>
<dbReference type="Ensembl" id="ENSEBUT00000008173.1">
    <property type="protein sequence ID" value="ENSEBUP00000007689.1"/>
    <property type="gene ID" value="ENSEBUG00000005016.1"/>
</dbReference>
<dbReference type="AlphaFoldDB" id="A0A8C4NJH4"/>
<evidence type="ECO:0000313" key="9">
    <source>
        <dbReference type="Ensembl" id="ENSEBUP00000007689.1"/>
    </source>
</evidence>
<evidence type="ECO:0000256" key="3">
    <source>
        <dbReference type="ARBA" id="ARBA00022946"/>
    </source>
</evidence>
<evidence type="ECO:0000256" key="1">
    <source>
        <dbReference type="ARBA" id="ARBA00004173"/>
    </source>
</evidence>
<evidence type="ECO:0000256" key="5">
    <source>
        <dbReference type="ARBA" id="ARBA00023128"/>
    </source>
</evidence>
<feature type="region of interest" description="Disordered" evidence="8">
    <location>
        <begin position="1"/>
        <end position="33"/>
    </location>
</feature>
<dbReference type="GO" id="GO:1990904">
    <property type="term" value="C:ribonucleoprotein complex"/>
    <property type="evidence" value="ECO:0007669"/>
    <property type="project" value="UniProtKB-KW"/>
</dbReference>
<comment type="subcellular location">
    <subcellularLocation>
        <location evidence="1">Mitochondrion</location>
    </subcellularLocation>
</comment>
<organism evidence="9 10">
    <name type="scientific">Eptatretus burgeri</name>
    <name type="common">Inshore hagfish</name>
    <dbReference type="NCBI Taxonomy" id="7764"/>
    <lineage>
        <taxon>Eukaryota</taxon>
        <taxon>Metazoa</taxon>
        <taxon>Chordata</taxon>
        <taxon>Craniata</taxon>
        <taxon>Vertebrata</taxon>
        <taxon>Cyclostomata</taxon>
        <taxon>Myxini</taxon>
        <taxon>Myxiniformes</taxon>
        <taxon>Myxinidae</taxon>
        <taxon>Eptatretinae</taxon>
        <taxon>Eptatretus</taxon>
    </lineage>
</organism>
<proteinExistence type="inferred from homology"/>
<keyword evidence="6" id="KW-0687">Ribonucleoprotein</keyword>
<dbReference type="Proteomes" id="UP000694388">
    <property type="component" value="Unplaced"/>
</dbReference>
<keyword evidence="10" id="KW-1185">Reference proteome</keyword>
<feature type="region of interest" description="Disordered" evidence="8">
    <location>
        <begin position="109"/>
        <end position="133"/>
    </location>
</feature>
<dbReference type="Pfam" id="PF09812">
    <property type="entry name" value="MRP-L28"/>
    <property type="match status" value="1"/>
</dbReference>
<evidence type="ECO:0000256" key="2">
    <source>
        <dbReference type="ARBA" id="ARBA00009360"/>
    </source>
</evidence>
<feature type="compositionally biased region" description="Polar residues" evidence="8">
    <location>
        <begin position="116"/>
        <end position="126"/>
    </location>
</feature>
<feature type="region of interest" description="Disordered" evidence="8">
    <location>
        <begin position="52"/>
        <end position="79"/>
    </location>
</feature>
<comment type="similarity">
    <text evidence="2">Belongs to the mitochondrion-specific ribosomal protein mL40 family.</text>
</comment>